<dbReference type="InterPro" id="IPR032675">
    <property type="entry name" value="LRR_dom_sf"/>
</dbReference>
<organism evidence="8">
    <name type="scientific">Volvox carteri f. nagariensis</name>
    <dbReference type="NCBI Taxonomy" id="3068"/>
    <lineage>
        <taxon>Eukaryota</taxon>
        <taxon>Viridiplantae</taxon>
        <taxon>Chlorophyta</taxon>
        <taxon>core chlorophytes</taxon>
        <taxon>Chlorophyceae</taxon>
        <taxon>CS clade</taxon>
        <taxon>Chlamydomonadales</taxon>
        <taxon>Volvocaceae</taxon>
        <taxon>Volvox</taxon>
    </lineage>
</organism>
<accession>D8TKH3</accession>
<dbReference type="Gene3D" id="3.80.10.10">
    <property type="entry name" value="Ribonuclease Inhibitor"/>
    <property type="match status" value="2"/>
</dbReference>
<feature type="compositionally biased region" description="Low complexity" evidence="5">
    <location>
        <begin position="14"/>
        <end position="25"/>
    </location>
</feature>
<sequence length="819" mass="88571">DAASRDFSSRLEPSGSSSNSSNSNGDDSDGGGSGTLTAGELRVKLSLAASSGRLDLTDCRLRQLPEEVLQLTELEELQLSGNCLTELPDSLSRLTALRRLGLAGNQLTQLPPGVGALTGLEGLWLHGNLIRRLPEQLGRLGGLRALSLAGNCLQAVPPGSLRGLTSLTDLTLAGNRLRSLPPGELEPLTRLRKLALNGNRLGQEGEEEGEEEEGEGTATATATSWLGVGSHMTGLTELMLQGNCLKRVDPAIFECPALQELSLADNQLTELPPNTAAATSLTRLHLFGNRLTRLSPRQLAGLPSLASCWLEGNPLSGDVVRQLISVAASASRSGDSSGGVGGGGEGGIVTSNEVLVVAFGSAPGTPNWGGLLGKVYRSAAAAGDEGRYFDVLYVADPSRDWYGGGDDSVYGYYRTRLLSYTRHYRRVLLLGDSMGASAALLFADLATAVLAFCPQVDLTAASIRPGRQTEWLTRFRRRLEGAVRSSRGELSVLRGWGGGGALGNGSGGEGGGGVTVKVFSVDSHRLAAALDARGQLVPLVRDAIRLQLGLRSGNVLKMFSCFGPSKLEGLQHEIDSLKLLLQTKDGELDRMRRQDLMQKQKEEQQTETLQAAAAHVAQLEARLMEQQRTSKELEVQLRLDYERKLTDAAQQRIALEGELENSRQRLAEQQLLAEQTRLQLEEMVAAQEQKLESLKEDGRLAELQRKSLEARLLEEHQKLDRLAQQHNVEQSKLLRRLANEEHRARRFQKQIANFTETMEEVSNILTAVENDQKTITSPVKVDKKAKASVAADHLRQSIAFFKCSKDEQPTDQGVGHSCT</sequence>
<feature type="region of interest" description="Disordered" evidence="5">
    <location>
        <begin position="1"/>
        <end position="36"/>
    </location>
</feature>
<keyword evidence="3" id="KW-0677">Repeat</keyword>
<dbReference type="Pfam" id="PF23598">
    <property type="entry name" value="LRR_14"/>
    <property type="match status" value="1"/>
</dbReference>
<evidence type="ECO:0000256" key="5">
    <source>
        <dbReference type="SAM" id="MobiDB-lite"/>
    </source>
</evidence>
<feature type="compositionally biased region" description="Acidic residues" evidence="5">
    <location>
        <begin position="204"/>
        <end position="215"/>
    </location>
</feature>
<dbReference type="GO" id="GO:0005930">
    <property type="term" value="C:axoneme"/>
    <property type="evidence" value="ECO:0007669"/>
    <property type="project" value="UniProtKB-SubCell"/>
</dbReference>
<dbReference type="GeneID" id="9624694"/>
<dbReference type="InterPro" id="IPR001611">
    <property type="entry name" value="Leu-rich_rpt"/>
</dbReference>
<name>D8TKH3_VOLCA</name>
<dbReference type="Proteomes" id="UP000001058">
    <property type="component" value="Unassembled WGS sequence"/>
</dbReference>
<dbReference type="InterPro" id="IPR055414">
    <property type="entry name" value="LRR_R13L4/SHOC2-like"/>
</dbReference>
<evidence type="ECO:0000313" key="7">
    <source>
        <dbReference type="EMBL" id="EFJ52246.1"/>
    </source>
</evidence>
<gene>
    <name evidence="7" type="ORF">VOLCADRAFT_116284</name>
</gene>
<dbReference type="SMART" id="SM00369">
    <property type="entry name" value="LRR_TYP"/>
    <property type="match status" value="9"/>
</dbReference>
<dbReference type="PANTHER" id="PTHR48051">
    <property type="match status" value="1"/>
</dbReference>
<dbReference type="PANTHER" id="PTHR48051:SF1">
    <property type="entry name" value="RAS SUPPRESSOR PROTEIN 1"/>
    <property type="match status" value="1"/>
</dbReference>
<keyword evidence="8" id="KW-1185">Reference proteome</keyword>
<dbReference type="SUPFAM" id="SSF52058">
    <property type="entry name" value="L domain-like"/>
    <property type="match status" value="1"/>
</dbReference>
<evidence type="ECO:0000256" key="3">
    <source>
        <dbReference type="ARBA" id="ARBA00022737"/>
    </source>
</evidence>
<reference evidence="7 8" key="1">
    <citation type="journal article" date="2010" name="Science">
        <title>Genomic analysis of organismal complexity in the multicellular green alga Volvox carteri.</title>
        <authorList>
            <person name="Prochnik S.E."/>
            <person name="Umen J."/>
            <person name="Nedelcu A.M."/>
            <person name="Hallmann A."/>
            <person name="Miller S.M."/>
            <person name="Nishii I."/>
            <person name="Ferris P."/>
            <person name="Kuo A."/>
            <person name="Mitros T."/>
            <person name="Fritz-Laylin L.K."/>
            <person name="Hellsten U."/>
            <person name="Chapman J."/>
            <person name="Simakov O."/>
            <person name="Rensing S.A."/>
            <person name="Terry A."/>
            <person name="Pangilinan J."/>
            <person name="Kapitonov V."/>
            <person name="Jurka J."/>
            <person name="Salamov A."/>
            <person name="Shapiro H."/>
            <person name="Schmutz J."/>
            <person name="Grimwood J."/>
            <person name="Lindquist E."/>
            <person name="Lucas S."/>
            <person name="Grigoriev I.V."/>
            <person name="Schmitt R."/>
            <person name="Kirk D."/>
            <person name="Rokhsar D.S."/>
        </authorList>
    </citation>
    <scope>NUCLEOTIDE SEQUENCE [LARGE SCALE GENOMIC DNA]</scope>
    <source>
        <strain evidence="8">f. Nagariensis / Eve</strain>
    </source>
</reference>
<evidence type="ECO:0000256" key="2">
    <source>
        <dbReference type="ARBA" id="ARBA00022614"/>
    </source>
</evidence>
<evidence type="ECO:0000256" key="1">
    <source>
        <dbReference type="ARBA" id="ARBA00004430"/>
    </source>
</evidence>
<feature type="non-terminal residue" evidence="7">
    <location>
        <position position="1"/>
    </location>
</feature>
<feature type="region of interest" description="Disordered" evidence="5">
    <location>
        <begin position="196"/>
        <end position="218"/>
    </location>
</feature>
<dbReference type="InterPro" id="IPR050216">
    <property type="entry name" value="LRR_domain-containing"/>
</dbReference>
<dbReference type="RefSeq" id="XP_002947020.1">
    <property type="nucleotide sequence ID" value="XM_002946974.1"/>
</dbReference>
<protein>
    <recommendedName>
        <fullName evidence="6">Disease resistance R13L4/SHOC-2-like LRR domain-containing protein</fullName>
    </recommendedName>
</protein>
<dbReference type="EMBL" id="GL378325">
    <property type="protein sequence ID" value="EFJ52246.1"/>
    <property type="molecule type" value="Genomic_DNA"/>
</dbReference>
<feature type="domain" description="Disease resistance R13L4/SHOC-2-like LRR" evidence="6">
    <location>
        <begin position="90"/>
        <end position="312"/>
    </location>
</feature>
<dbReference type="SMART" id="SM00364">
    <property type="entry name" value="LRR_BAC"/>
    <property type="match status" value="4"/>
</dbReference>
<dbReference type="eggNOG" id="KOG0619">
    <property type="taxonomic scope" value="Eukaryota"/>
</dbReference>
<comment type="subcellular location">
    <subcellularLocation>
        <location evidence="1">Cytoplasm</location>
        <location evidence="1">Cytoskeleton</location>
        <location evidence="1">Cilium axoneme</location>
    </subcellularLocation>
</comment>
<dbReference type="InterPro" id="IPR003591">
    <property type="entry name" value="Leu-rich_rpt_typical-subtyp"/>
</dbReference>
<dbReference type="PROSITE" id="PS51450">
    <property type="entry name" value="LRR"/>
    <property type="match status" value="3"/>
</dbReference>
<evidence type="ECO:0000256" key="4">
    <source>
        <dbReference type="SAM" id="Coils"/>
    </source>
</evidence>
<dbReference type="InParanoid" id="D8TKH3"/>
<dbReference type="KEGG" id="vcn:VOLCADRAFT_116284"/>
<evidence type="ECO:0000313" key="8">
    <source>
        <dbReference type="Proteomes" id="UP000001058"/>
    </source>
</evidence>
<keyword evidence="4" id="KW-0175">Coiled coil</keyword>
<dbReference type="STRING" id="3068.D8TKH3"/>
<evidence type="ECO:0000259" key="6">
    <source>
        <dbReference type="Pfam" id="PF23598"/>
    </source>
</evidence>
<dbReference type="OrthoDB" id="676979at2759"/>
<keyword evidence="2" id="KW-0433">Leucine-rich repeat</keyword>
<dbReference type="AlphaFoldDB" id="D8TKH3"/>
<proteinExistence type="predicted"/>
<feature type="coiled-coil region" evidence="4">
    <location>
        <begin position="567"/>
        <end position="757"/>
    </location>
</feature>